<organism evidence="1">
    <name type="scientific">Timema douglasi</name>
    <name type="common">Walking stick</name>
    <dbReference type="NCBI Taxonomy" id="61478"/>
    <lineage>
        <taxon>Eukaryota</taxon>
        <taxon>Metazoa</taxon>
        <taxon>Ecdysozoa</taxon>
        <taxon>Arthropoda</taxon>
        <taxon>Hexapoda</taxon>
        <taxon>Insecta</taxon>
        <taxon>Pterygota</taxon>
        <taxon>Neoptera</taxon>
        <taxon>Polyneoptera</taxon>
        <taxon>Phasmatodea</taxon>
        <taxon>Timematodea</taxon>
        <taxon>Timematoidea</taxon>
        <taxon>Timematidae</taxon>
        <taxon>Timema</taxon>
    </lineage>
</organism>
<gene>
    <name evidence="1" type="ORF">TDIB3V08_LOCUS5775</name>
</gene>
<reference evidence="1" key="1">
    <citation type="submission" date="2020-11" db="EMBL/GenBank/DDBJ databases">
        <authorList>
            <person name="Tran Van P."/>
        </authorList>
    </citation>
    <scope>NUCLEOTIDE SEQUENCE</scope>
</reference>
<evidence type="ECO:0000313" key="1">
    <source>
        <dbReference type="EMBL" id="CAD7199527.1"/>
    </source>
</evidence>
<sequence>MLKMHLKSSSVAAVLVIAVMMRMRLWNVMAVVSQFMRAATVCLTRPVCRVQSRRAALNHGSVRLVEPASLTQPVNCVQTQVGSSKRQMWASGCTWCVLFTSLEWHLEKWTSCRV</sequence>
<dbReference type="AlphaFoldDB" id="A0A7R8VLB9"/>
<name>A0A7R8VLB9_TIMDO</name>
<protein>
    <submittedName>
        <fullName evidence="1">Uncharacterized protein</fullName>
    </submittedName>
</protein>
<accession>A0A7R8VLB9</accession>
<proteinExistence type="predicted"/>
<dbReference type="EMBL" id="OA566819">
    <property type="protein sequence ID" value="CAD7199527.1"/>
    <property type="molecule type" value="Genomic_DNA"/>
</dbReference>